<dbReference type="Pfam" id="PF03275">
    <property type="entry name" value="GLF"/>
    <property type="match status" value="1"/>
</dbReference>
<feature type="compositionally biased region" description="Basic and acidic residues" evidence="1">
    <location>
        <begin position="272"/>
        <end position="291"/>
    </location>
</feature>
<gene>
    <name evidence="3" type="ORF">POF50_001660</name>
</gene>
<dbReference type="Pfam" id="PF08659">
    <property type="entry name" value="KR"/>
    <property type="match status" value="1"/>
</dbReference>
<sequence>MGRSDRPAPVPRRDHPAAAGAALTGAAGPEDQIAVRGNSLLGRRLARTVLAPAATSPLSGTVLITGGTGALGGHVARRIAARGTAVLVLVSRHGMEAPGAAELVCELETLGADVRVVAADAADRPAMAFTEFTDYRHRVFSVHDGMIYSMPINLGTIRSYFGRALSPTEARALIRTQAPEGLDTGTLEGKAVSSIGRPLYEAFIRNYTAKQWQTDPLELPGETIGRLPVRCTFDSRYFSDTYEGLPLDGSTAWMTRMSGHPNIEVRPGTDFFDERPPEGRADRLHGTDRPVLRLPRGTPWLAHSPIRDRGSPGRGPPGDVGDELRGCGRRLHPDTRVPSSAPRAGLSGGPDRDHA</sequence>
<evidence type="ECO:0000256" key="1">
    <source>
        <dbReference type="SAM" id="MobiDB-lite"/>
    </source>
</evidence>
<dbReference type="InterPro" id="IPR013968">
    <property type="entry name" value="PKS_KR"/>
</dbReference>
<dbReference type="AlphaFoldDB" id="A0AA90JVR1"/>
<evidence type="ECO:0000313" key="3">
    <source>
        <dbReference type="EMBL" id="MDI5968066.1"/>
    </source>
</evidence>
<name>A0AA90JVR1_9ACTN</name>
<comment type="caution">
    <text evidence="3">The sequence shown here is derived from an EMBL/GenBank/DDBJ whole genome shotgun (WGS) entry which is preliminary data.</text>
</comment>
<dbReference type="InterPro" id="IPR036188">
    <property type="entry name" value="FAD/NAD-bd_sf"/>
</dbReference>
<dbReference type="GO" id="GO:0050660">
    <property type="term" value="F:flavin adenine dinucleotide binding"/>
    <property type="evidence" value="ECO:0007669"/>
    <property type="project" value="TreeGrafter"/>
</dbReference>
<dbReference type="PANTHER" id="PTHR21197">
    <property type="entry name" value="UDP-GALACTOPYRANOSE MUTASE"/>
    <property type="match status" value="1"/>
</dbReference>
<evidence type="ECO:0000259" key="2">
    <source>
        <dbReference type="SMART" id="SM00822"/>
    </source>
</evidence>
<reference evidence="3" key="1">
    <citation type="submission" date="2023-05" db="EMBL/GenBank/DDBJ databases">
        <title>Streptantibioticus silvisoli sp. nov., acidotolerant actinomycetes 1 from pine litter.</title>
        <authorList>
            <person name="Swiecimska M."/>
            <person name="Golinska P."/>
            <person name="Sangal V."/>
            <person name="Wachnowicz B."/>
            <person name="Goodfellow M."/>
        </authorList>
    </citation>
    <scope>NUCLEOTIDE SEQUENCE</scope>
    <source>
        <strain evidence="3">SL13</strain>
    </source>
</reference>
<feature type="compositionally biased region" description="Basic and acidic residues" evidence="1">
    <location>
        <begin position="322"/>
        <end position="335"/>
    </location>
</feature>
<protein>
    <submittedName>
        <fullName evidence="3">UDP-galactopyranose mutase</fullName>
    </submittedName>
</protein>
<dbReference type="PANTHER" id="PTHR21197:SF0">
    <property type="entry name" value="UDP-GALACTOPYRANOSE MUTASE"/>
    <property type="match status" value="1"/>
</dbReference>
<dbReference type="Gene3D" id="3.40.50.720">
    <property type="entry name" value="NAD(P)-binding Rossmann-like Domain"/>
    <property type="match status" value="2"/>
</dbReference>
<proteinExistence type="predicted"/>
<feature type="domain" description="Ketoreductase" evidence="2">
    <location>
        <begin position="60"/>
        <end position="303"/>
    </location>
</feature>
<dbReference type="SUPFAM" id="SSF51905">
    <property type="entry name" value="FAD/NAD(P)-binding domain"/>
    <property type="match status" value="1"/>
</dbReference>
<organism evidence="3">
    <name type="scientific">Streptantibioticus silvisoli</name>
    <dbReference type="NCBI Taxonomy" id="2705255"/>
    <lineage>
        <taxon>Bacteria</taxon>
        <taxon>Bacillati</taxon>
        <taxon>Actinomycetota</taxon>
        <taxon>Actinomycetes</taxon>
        <taxon>Kitasatosporales</taxon>
        <taxon>Streptomycetaceae</taxon>
        <taxon>Streptantibioticus</taxon>
    </lineage>
</organism>
<feature type="region of interest" description="Disordered" evidence="1">
    <location>
        <begin position="260"/>
        <end position="355"/>
    </location>
</feature>
<dbReference type="InterPro" id="IPR057326">
    <property type="entry name" value="KR_dom"/>
</dbReference>
<dbReference type="GO" id="GO:0005829">
    <property type="term" value="C:cytosol"/>
    <property type="evidence" value="ECO:0007669"/>
    <property type="project" value="TreeGrafter"/>
</dbReference>
<dbReference type="SMART" id="SM00822">
    <property type="entry name" value="PKS_KR"/>
    <property type="match status" value="1"/>
</dbReference>
<dbReference type="InterPro" id="IPR015899">
    <property type="entry name" value="UDP-GalPyranose_mutase_C"/>
</dbReference>
<dbReference type="EMBL" id="JABXJJ020000002">
    <property type="protein sequence ID" value="MDI5968066.1"/>
    <property type="molecule type" value="Genomic_DNA"/>
</dbReference>
<dbReference type="GO" id="GO:0008767">
    <property type="term" value="F:UDP-galactopyranose mutase activity"/>
    <property type="evidence" value="ECO:0007669"/>
    <property type="project" value="InterPro"/>
</dbReference>
<accession>A0AA90JVR1</accession>